<dbReference type="eggNOG" id="COG3710">
    <property type="taxonomic scope" value="Bacteria"/>
</dbReference>
<dbReference type="InterPro" id="IPR036388">
    <property type="entry name" value="WH-like_DNA-bd_sf"/>
</dbReference>
<accession>H6Q5T3</accession>
<organism evidence="5 6">
    <name type="scientific">Wigglesworthia glossinidia endosymbiont of Glossina morsitans morsitans</name>
    <name type="common">Yale colony</name>
    <dbReference type="NCBI Taxonomy" id="1142511"/>
    <lineage>
        <taxon>Bacteria</taxon>
        <taxon>Pseudomonadati</taxon>
        <taxon>Pseudomonadota</taxon>
        <taxon>Gammaproteobacteria</taxon>
        <taxon>Enterobacterales</taxon>
        <taxon>Erwiniaceae</taxon>
        <taxon>Wigglesworthia</taxon>
    </lineage>
</organism>
<proteinExistence type="predicted"/>
<dbReference type="HOGENOM" id="CLU_075545_1_0_6"/>
<dbReference type="GO" id="GO:0003677">
    <property type="term" value="F:DNA binding"/>
    <property type="evidence" value="ECO:0007669"/>
    <property type="project" value="UniProtKB-UniRule"/>
</dbReference>
<evidence type="ECO:0000256" key="1">
    <source>
        <dbReference type="ARBA" id="ARBA00023125"/>
    </source>
</evidence>
<keyword evidence="6" id="KW-1185">Reference proteome</keyword>
<evidence type="ECO:0000256" key="2">
    <source>
        <dbReference type="PROSITE-ProRule" id="PRU01091"/>
    </source>
</evidence>
<dbReference type="SUPFAM" id="SSF46894">
    <property type="entry name" value="C-terminal effector domain of the bipartite response regulators"/>
    <property type="match status" value="1"/>
</dbReference>
<dbReference type="SMART" id="SM00862">
    <property type="entry name" value="Trans_reg_C"/>
    <property type="match status" value="1"/>
</dbReference>
<keyword evidence="3" id="KW-0472">Membrane</keyword>
<feature type="domain" description="OmpR/PhoB-type" evidence="4">
    <location>
        <begin position="1"/>
        <end position="106"/>
    </location>
</feature>
<dbReference type="KEGG" id="wgl:WIGMOR_0291"/>
<dbReference type="OrthoDB" id="7003224at2"/>
<keyword evidence="1 2" id="KW-0238">DNA-binding</keyword>
<dbReference type="InterPro" id="IPR001867">
    <property type="entry name" value="OmpR/PhoB-type_DNA-bd"/>
</dbReference>
<dbReference type="RefSeq" id="WP_014354068.1">
    <property type="nucleotide sequence ID" value="NC_016893.1"/>
</dbReference>
<dbReference type="EMBL" id="CP003315">
    <property type="protein sequence ID" value="AFA41129.1"/>
    <property type="molecule type" value="Genomic_DNA"/>
</dbReference>
<dbReference type="PROSITE" id="PS51755">
    <property type="entry name" value="OMPR_PHOB"/>
    <property type="match status" value="1"/>
</dbReference>
<keyword evidence="3" id="KW-0812">Transmembrane</keyword>
<evidence type="ECO:0000259" key="4">
    <source>
        <dbReference type="PROSITE" id="PS51755"/>
    </source>
</evidence>
<name>H6Q5T3_WIGGL</name>
<dbReference type="Pfam" id="PF00486">
    <property type="entry name" value="Trans_reg_C"/>
    <property type="match status" value="1"/>
</dbReference>
<reference evidence="5 6" key="1">
    <citation type="journal article" date="2012" name="MBio">
        <title>Insight into the transmission biology and species-specific functional capabilities of tsetse (Diptera: glossinidae) obligate symbiont wigglesworthia.</title>
        <authorList>
            <person name="Rio R.V."/>
            <person name="Symula R.E."/>
            <person name="Wang J."/>
            <person name="Lohs C."/>
            <person name="Wu Y.N."/>
            <person name="Snyder A.K."/>
            <person name="Bjornson R.D."/>
            <person name="Oshima K."/>
            <person name="Biehl B.S."/>
            <person name="Perna N.T."/>
            <person name="Hattori M."/>
            <person name="Aksoy S."/>
        </authorList>
    </citation>
    <scope>NUCLEOTIDE SEQUENCE [LARGE SCALE GENOMIC DNA]</scope>
    <source>
        <strain evidence="5">WGM</strain>
    </source>
</reference>
<dbReference type="InterPro" id="IPR016032">
    <property type="entry name" value="Sig_transdc_resp-reg_C-effctor"/>
</dbReference>
<dbReference type="GO" id="GO:0000160">
    <property type="term" value="P:phosphorelay signal transduction system"/>
    <property type="evidence" value="ECO:0007669"/>
    <property type="project" value="InterPro"/>
</dbReference>
<evidence type="ECO:0000313" key="6">
    <source>
        <dbReference type="Proteomes" id="UP000009061"/>
    </source>
</evidence>
<evidence type="ECO:0000313" key="5">
    <source>
        <dbReference type="EMBL" id="AFA41129.1"/>
    </source>
</evidence>
<gene>
    <name evidence="5" type="ORF">WIGMOR_0291</name>
</gene>
<keyword evidence="3" id="KW-1133">Transmembrane helix</keyword>
<dbReference type="Gene3D" id="1.10.10.10">
    <property type="entry name" value="Winged helix-like DNA-binding domain superfamily/Winged helix DNA-binding domain"/>
    <property type="match status" value="1"/>
</dbReference>
<dbReference type="GO" id="GO:0006355">
    <property type="term" value="P:regulation of DNA-templated transcription"/>
    <property type="evidence" value="ECO:0007669"/>
    <property type="project" value="InterPro"/>
</dbReference>
<feature type="transmembrane region" description="Helical" evidence="3">
    <location>
        <begin position="151"/>
        <end position="169"/>
    </location>
</feature>
<dbReference type="AlphaFoldDB" id="H6Q5T3"/>
<sequence length="270" mass="31892">MKYIINSLVIFDTIEYNLSLFRKKNKFIKLSHSAGRVLEELIKYRKNSGPLSREHLFENIWHVHGLQPSNGNLNQQISLIRKGLRKLGLNSSVIITIPKKGLKLNDQLAIKEIKNSKKFDFISNNKSYFKRNIFFGKNLISQNHVFQKYKTIFAFLFIFITGTGLFFIFNQKQDLNQKLYFFDQVNSCKVYTIHPIPTLEKNDYNTKIASVMQGEQCKKNYIVIFSRSVISDPLMQENINTRTFMAKCYRDEKERISNCLNFFFYNLREM</sequence>
<evidence type="ECO:0000256" key="3">
    <source>
        <dbReference type="SAM" id="Phobius"/>
    </source>
</evidence>
<dbReference type="Proteomes" id="UP000009061">
    <property type="component" value="Chromosome"/>
</dbReference>
<feature type="DNA-binding region" description="OmpR/PhoB-type" evidence="2">
    <location>
        <begin position="1"/>
        <end position="106"/>
    </location>
</feature>
<protein>
    <recommendedName>
        <fullName evidence="4">OmpR/PhoB-type domain-containing protein</fullName>
    </recommendedName>
</protein>